<dbReference type="eggNOG" id="ENOG502QVVD">
    <property type="taxonomic scope" value="Eukaryota"/>
</dbReference>
<dbReference type="PANTHER" id="PTHR37174">
    <property type="entry name" value="FORKHEAD-ASSOCIATED DOMAIN PROTEIN"/>
    <property type="match status" value="1"/>
</dbReference>
<dbReference type="STRING" id="3988.B9T747"/>
<evidence type="ECO:0000313" key="1">
    <source>
        <dbReference type="EMBL" id="EEF28310.1"/>
    </source>
</evidence>
<keyword evidence="2" id="KW-1185">Reference proteome</keyword>
<dbReference type="Proteomes" id="UP000008311">
    <property type="component" value="Unassembled WGS sequence"/>
</dbReference>
<dbReference type="PANTHER" id="PTHR37174:SF2">
    <property type="entry name" value="FORKHEAD-ASSOCIATED DOMAIN PROTEIN"/>
    <property type="match status" value="1"/>
</dbReference>
<name>B9T747_RICCO</name>
<evidence type="ECO:0000313" key="2">
    <source>
        <dbReference type="Proteomes" id="UP000008311"/>
    </source>
</evidence>
<dbReference type="InParanoid" id="B9T747"/>
<sequence length="283" mass="31426">MILHSAAMVALCRPSALRPVCLASNTKINTEQLRTQLDQLHVESDTTRAKANSARLRFMRLSEAAEKLKRQAAISIHSGKENEARELLFQKKKVMQAMERSKSRIELLDQLSAKLNEAISIKESLLIGNIALDLENDSKDASGPVRIISPKEGIVDDKDEDKYFSSVPNGSSNQDLQLYSDDEASRQADKELGSLSNDVGIEDSMVTGLVGISSYEDFLEHLDLQLNRIEAELVTILNVSALVINDEDKPKNSKVQQTIELLDSVRSIRNRIGRIIQGKAETI</sequence>
<dbReference type="EMBL" id="EQ974703">
    <property type="protein sequence ID" value="EEF28310.1"/>
    <property type="molecule type" value="Genomic_DNA"/>
</dbReference>
<dbReference type="OrthoDB" id="772275at2759"/>
<gene>
    <name evidence="1" type="ORF">RCOM_0235510</name>
</gene>
<proteinExistence type="predicted"/>
<accession>B9T747</accession>
<protein>
    <submittedName>
        <fullName evidence="1">Uncharacterized protein</fullName>
    </submittedName>
</protein>
<reference evidence="2" key="1">
    <citation type="journal article" date="2010" name="Nat. Biotechnol.">
        <title>Draft genome sequence of the oilseed species Ricinus communis.</title>
        <authorList>
            <person name="Chan A.P."/>
            <person name="Crabtree J."/>
            <person name="Zhao Q."/>
            <person name="Lorenzi H."/>
            <person name="Orvis J."/>
            <person name="Puiu D."/>
            <person name="Melake-Berhan A."/>
            <person name="Jones K.M."/>
            <person name="Redman J."/>
            <person name="Chen G."/>
            <person name="Cahoon E.B."/>
            <person name="Gedil M."/>
            <person name="Stanke M."/>
            <person name="Haas B.J."/>
            <person name="Wortman J.R."/>
            <person name="Fraser-Liggett C.M."/>
            <person name="Ravel J."/>
            <person name="Rabinowicz P.D."/>
        </authorList>
    </citation>
    <scope>NUCLEOTIDE SEQUENCE [LARGE SCALE GENOMIC DNA]</scope>
    <source>
        <strain evidence="2">cv. Hale</strain>
    </source>
</reference>
<dbReference type="OMA" id="YHEQSAF"/>
<dbReference type="FunCoup" id="B9T747">
    <property type="interactions" value="1618"/>
</dbReference>
<organism evidence="1 2">
    <name type="scientific">Ricinus communis</name>
    <name type="common">Castor bean</name>
    <dbReference type="NCBI Taxonomy" id="3988"/>
    <lineage>
        <taxon>Eukaryota</taxon>
        <taxon>Viridiplantae</taxon>
        <taxon>Streptophyta</taxon>
        <taxon>Embryophyta</taxon>
        <taxon>Tracheophyta</taxon>
        <taxon>Spermatophyta</taxon>
        <taxon>Magnoliopsida</taxon>
        <taxon>eudicotyledons</taxon>
        <taxon>Gunneridae</taxon>
        <taxon>Pentapetalae</taxon>
        <taxon>rosids</taxon>
        <taxon>fabids</taxon>
        <taxon>Malpighiales</taxon>
        <taxon>Euphorbiaceae</taxon>
        <taxon>Acalyphoideae</taxon>
        <taxon>Acalypheae</taxon>
        <taxon>Ricinus</taxon>
    </lineage>
</organism>
<dbReference type="AlphaFoldDB" id="B9T747"/>